<sequence>MDLVLELASAQSRKRYKNHSPKEWEQITELPWCSNLIATMDRDALFANMPQQFQVTLAKTVLDAADVFTERKFQAALTDQARESKNILQVIRRDMVWDKQRDLGNTARHVLSYILLDRLLAVFTKQRNQMLVERGSLPDAMEKKLKKTLPSWATLRNWPLHVRNLATEFERAKSSGQLIDRRERGSLMRSLNQREGTISFQKALYNMEVAAQHLRVLNQGSPDLPSNIQEMTQWLKKHDEMPDDLDLQRYEGQKWRSPLHCALAISPLILLMGKKLTSKEASKEDLIKASCSFAVTSKDIWCTLGTDRPEELFQMESALWEEIGKIALGRKVAEEAFDGFLDSCRKISPNLEFPIGISDFFQDTEHVHANIQEQNPRVDLLHYFSQHPPGTSQQQTVHDDAASQQDVIESSNKKRKLELHENDHEPEHDEVPCKKARTSSPEPTEDGTEDLSMDVQGDGHTVDQVMGDGGSRRLDHNDIMGDGEHPPVDQVDSKDNLQETNEAEVKKEEEADWKVKGEAERKVKEKARQKQKEEKKKNRDENARKKKKGTKDLDEDQDSDVGPLSDCVDRKPIIGPLYSFISASGEVVQYCPIRFHQADLDALSSLVAKSRETSLLHTYPDVFGRNAPPEASTQLTVSSTPPHLTVHHSSHADWTNLSRSQQQEVFRVKAVVLHSGPNRRLGGKDAFEELVRELGHPLTKRTVHDLKRRGMSAEAKVVHRIGNLEEVLEEVQRDDPRPLNIFGIPGTQTANCFAGGLSTDDIAYRYISDPNTTKHYLPLKDISWSSVQLKHAFSPGHVNAHGFCTKIDVVIGVKLVFILTPSVQNDYVDLSLPRFFDGLDFGLNNQCDFMPTCICLQAGDSIHYFTNAERKDHRLLLCNIMEFWSTSILDCTERYLRKSQSTDTLPDLPNLLTYTGIMDFLSVYIILVLGPVLWPEAYLDHSKEDMKRYMDAYKISLNHANHIMDWIKKHVALVRFVWEPSDSQITFHTRHSCADVMDSYVFQVGGTLLQQAQENGQTNPHKRLPTEEAVKAALCKRLRAWKRPDIFARIEEARSAENDEQVAEFGTLKLTAGCLGDSYEWTLDRQGLYWSTELSREDPQFTCPEDTVYLAKHLARYAEAPPTTMISSEMPGYVPWDKFDDE</sequence>
<feature type="compositionally biased region" description="Polar residues" evidence="1">
    <location>
        <begin position="388"/>
        <end position="410"/>
    </location>
</feature>
<feature type="region of interest" description="Disordered" evidence="1">
    <location>
        <begin position="385"/>
        <end position="567"/>
    </location>
</feature>
<feature type="compositionally biased region" description="Basic and acidic residues" evidence="1">
    <location>
        <begin position="418"/>
        <end position="433"/>
    </location>
</feature>
<dbReference type="Proteomes" id="UP001383192">
    <property type="component" value="Unassembled WGS sequence"/>
</dbReference>
<organism evidence="2 3">
    <name type="scientific">Paramarasmius palmivorus</name>
    <dbReference type="NCBI Taxonomy" id="297713"/>
    <lineage>
        <taxon>Eukaryota</taxon>
        <taxon>Fungi</taxon>
        <taxon>Dikarya</taxon>
        <taxon>Basidiomycota</taxon>
        <taxon>Agaricomycotina</taxon>
        <taxon>Agaricomycetes</taxon>
        <taxon>Agaricomycetidae</taxon>
        <taxon>Agaricales</taxon>
        <taxon>Marasmiineae</taxon>
        <taxon>Marasmiaceae</taxon>
        <taxon>Paramarasmius</taxon>
    </lineage>
</organism>
<dbReference type="EMBL" id="JAYKXP010000230">
    <property type="protein sequence ID" value="KAK7018089.1"/>
    <property type="molecule type" value="Genomic_DNA"/>
</dbReference>
<proteinExistence type="predicted"/>
<dbReference type="AlphaFoldDB" id="A0AAW0AXM0"/>
<accession>A0AAW0AXM0</accession>
<comment type="caution">
    <text evidence="2">The sequence shown here is derived from an EMBL/GenBank/DDBJ whole genome shotgun (WGS) entry which is preliminary data.</text>
</comment>
<gene>
    <name evidence="2" type="ORF">VNI00_018387</name>
</gene>
<keyword evidence="3" id="KW-1185">Reference proteome</keyword>
<protein>
    <submittedName>
        <fullName evidence="2">Uncharacterized protein</fullName>
    </submittedName>
</protein>
<feature type="compositionally biased region" description="Basic and acidic residues" evidence="1">
    <location>
        <begin position="470"/>
        <end position="543"/>
    </location>
</feature>
<feature type="compositionally biased region" description="Acidic residues" evidence="1">
    <location>
        <begin position="443"/>
        <end position="452"/>
    </location>
</feature>
<evidence type="ECO:0000313" key="3">
    <source>
        <dbReference type="Proteomes" id="UP001383192"/>
    </source>
</evidence>
<reference evidence="2 3" key="1">
    <citation type="submission" date="2024-01" db="EMBL/GenBank/DDBJ databases">
        <title>A draft genome for a cacao thread blight-causing isolate of Paramarasmius palmivorus.</title>
        <authorList>
            <person name="Baruah I.K."/>
            <person name="Bukari Y."/>
            <person name="Amoako-Attah I."/>
            <person name="Meinhardt L.W."/>
            <person name="Bailey B.A."/>
            <person name="Cohen S.P."/>
        </authorList>
    </citation>
    <scope>NUCLEOTIDE SEQUENCE [LARGE SCALE GENOMIC DNA]</scope>
    <source>
        <strain evidence="2 3">GH-12</strain>
    </source>
</reference>
<name>A0AAW0AXM0_9AGAR</name>
<evidence type="ECO:0000256" key="1">
    <source>
        <dbReference type="SAM" id="MobiDB-lite"/>
    </source>
</evidence>
<evidence type="ECO:0000313" key="2">
    <source>
        <dbReference type="EMBL" id="KAK7018089.1"/>
    </source>
</evidence>